<keyword evidence="5 9" id="KW-0627">Porphyrin biosynthesis</keyword>
<name>A0A9X1IPQ2_9SPHN</name>
<comment type="catalytic activity">
    <reaction evidence="8 9">
        <text>hydroxymethylbilane = uroporphyrinogen III + H2O</text>
        <dbReference type="Rhea" id="RHEA:18965"/>
        <dbReference type="ChEBI" id="CHEBI:15377"/>
        <dbReference type="ChEBI" id="CHEBI:57308"/>
        <dbReference type="ChEBI" id="CHEBI:57845"/>
        <dbReference type="EC" id="4.2.1.75"/>
    </reaction>
</comment>
<dbReference type="InterPro" id="IPR003754">
    <property type="entry name" value="4pyrrol_synth_uPrphyn_synth"/>
</dbReference>
<organism evidence="11 12">
    <name type="scientific">Sphingobium nicotianae</name>
    <dbReference type="NCBI Taxonomy" id="2782607"/>
    <lineage>
        <taxon>Bacteria</taxon>
        <taxon>Pseudomonadati</taxon>
        <taxon>Pseudomonadota</taxon>
        <taxon>Alphaproteobacteria</taxon>
        <taxon>Sphingomonadales</taxon>
        <taxon>Sphingomonadaceae</taxon>
        <taxon>Sphingobium</taxon>
    </lineage>
</organism>
<dbReference type="PANTHER" id="PTHR38042">
    <property type="entry name" value="UROPORPHYRINOGEN-III SYNTHASE, CHLOROPLASTIC"/>
    <property type="match status" value="1"/>
</dbReference>
<protein>
    <recommendedName>
        <fullName evidence="7 9">Uroporphyrinogen-III synthase</fullName>
        <ecNumber evidence="3 9">4.2.1.75</ecNumber>
    </recommendedName>
</protein>
<comment type="function">
    <text evidence="6 9">Catalyzes cyclization of the linear tetrapyrrole, hydroxymethylbilane, to the macrocyclic uroporphyrinogen III.</text>
</comment>
<sequence>MSRPLLLLRPQPGNDRSAERARALGIEVLQLPLFETVAVEPDELLEGPFDAILITSANGARFGADLFARHAGLPVFAVGEASAQAAREAGAHDVRTGGGDAASTIPMIAAAGHRAVLHICGEDARSFDPQGLGVTRHIVYRSDALDMRRHAKALATLPPSVIAIHSPGAGRRLNALIPPPFRNHILIAISDAAAHAAGGGWRRVQVAETPDDTALLRLASTLCMAAS</sequence>
<dbReference type="CDD" id="cd06578">
    <property type="entry name" value="HemD"/>
    <property type="match status" value="1"/>
</dbReference>
<dbReference type="Gene3D" id="3.40.50.10090">
    <property type="match status" value="1"/>
</dbReference>
<dbReference type="InterPro" id="IPR039793">
    <property type="entry name" value="UROS/Hem4"/>
</dbReference>
<dbReference type="Proteomes" id="UP001138757">
    <property type="component" value="Unassembled WGS sequence"/>
</dbReference>
<dbReference type="PANTHER" id="PTHR38042:SF1">
    <property type="entry name" value="UROPORPHYRINOGEN-III SYNTHASE, CHLOROPLASTIC"/>
    <property type="match status" value="1"/>
</dbReference>
<keyword evidence="12" id="KW-1185">Reference proteome</keyword>
<evidence type="ECO:0000256" key="1">
    <source>
        <dbReference type="ARBA" id="ARBA00004772"/>
    </source>
</evidence>
<evidence type="ECO:0000256" key="5">
    <source>
        <dbReference type="ARBA" id="ARBA00023244"/>
    </source>
</evidence>
<dbReference type="Pfam" id="PF02602">
    <property type="entry name" value="HEM4"/>
    <property type="match status" value="1"/>
</dbReference>
<comment type="pathway">
    <text evidence="1 9">Porphyrin-containing compound metabolism; protoporphyrin-IX biosynthesis; coproporphyrinogen-III from 5-aminolevulinate: step 3/4.</text>
</comment>
<dbReference type="EMBL" id="JAHGAW010000003">
    <property type="protein sequence ID" value="MBT2186268.1"/>
    <property type="molecule type" value="Genomic_DNA"/>
</dbReference>
<gene>
    <name evidence="11" type="ORF">KK488_04840</name>
</gene>
<dbReference type="SUPFAM" id="SSF69618">
    <property type="entry name" value="HemD-like"/>
    <property type="match status" value="1"/>
</dbReference>
<evidence type="ECO:0000256" key="8">
    <source>
        <dbReference type="ARBA" id="ARBA00048617"/>
    </source>
</evidence>
<comment type="caution">
    <text evidence="11">The sequence shown here is derived from an EMBL/GenBank/DDBJ whole genome shotgun (WGS) entry which is preliminary data.</text>
</comment>
<accession>A0A9X1IPQ2</accession>
<evidence type="ECO:0000256" key="2">
    <source>
        <dbReference type="ARBA" id="ARBA00008133"/>
    </source>
</evidence>
<dbReference type="GO" id="GO:0006780">
    <property type="term" value="P:uroporphyrinogen III biosynthetic process"/>
    <property type="evidence" value="ECO:0007669"/>
    <property type="project" value="UniProtKB-UniRule"/>
</dbReference>
<dbReference type="GO" id="GO:0004852">
    <property type="term" value="F:uroporphyrinogen-III synthase activity"/>
    <property type="evidence" value="ECO:0007669"/>
    <property type="project" value="UniProtKB-UniRule"/>
</dbReference>
<evidence type="ECO:0000313" key="12">
    <source>
        <dbReference type="Proteomes" id="UP001138757"/>
    </source>
</evidence>
<feature type="domain" description="Tetrapyrrole biosynthesis uroporphyrinogen III synthase" evidence="10">
    <location>
        <begin position="16"/>
        <end position="216"/>
    </location>
</feature>
<evidence type="ECO:0000256" key="7">
    <source>
        <dbReference type="ARBA" id="ARBA00040167"/>
    </source>
</evidence>
<evidence type="ECO:0000256" key="3">
    <source>
        <dbReference type="ARBA" id="ARBA00013109"/>
    </source>
</evidence>
<dbReference type="GO" id="GO:0006782">
    <property type="term" value="P:protoporphyrinogen IX biosynthetic process"/>
    <property type="evidence" value="ECO:0007669"/>
    <property type="project" value="UniProtKB-UniRule"/>
</dbReference>
<evidence type="ECO:0000259" key="10">
    <source>
        <dbReference type="Pfam" id="PF02602"/>
    </source>
</evidence>
<evidence type="ECO:0000256" key="9">
    <source>
        <dbReference type="RuleBase" id="RU366031"/>
    </source>
</evidence>
<evidence type="ECO:0000313" key="11">
    <source>
        <dbReference type="EMBL" id="MBT2186268.1"/>
    </source>
</evidence>
<reference evidence="11" key="1">
    <citation type="submission" date="2021-05" db="EMBL/GenBank/DDBJ databases">
        <title>Genome of Sphingobium sp. strain.</title>
        <authorList>
            <person name="Fan R."/>
        </authorList>
    </citation>
    <scope>NUCLEOTIDE SEQUENCE</scope>
    <source>
        <strain evidence="11">H33</strain>
    </source>
</reference>
<evidence type="ECO:0000256" key="4">
    <source>
        <dbReference type="ARBA" id="ARBA00023239"/>
    </source>
</evidence>
<dbReference type="RefSeq" id="WP_214622026.1">
    <property type="nucleotide sequence ID" value="NZ_JAHGAW010000003.1"/>
</dbReference>
<keyword evidence="4 9" id="KW-0456">Lyase</keyword>
<proteinExistence type="inferred from homology"/>
<dbReference type="AlphaFoldDB" id="A0A9X1IPQ2"/>
<dbReference type="InterPro" id="IPR036108">
    <property type="entry name" value="4pyrrol_syn_uPrphyn_synt_sf"/>
</dbReference>
<comment type="similarity">
    <text evidence="2 9">Belongs to the uroporphyrinogen-III synthase family.</text>
</comment>
<dbReference type="EC" id="4.2.1.75" evidence="3 9"/>
<evidence type="ECO:0000256" key="6">
    <source>
        <dbReference type="ARBA" id="ARBA00037589"/>
    </source>
</evidence>